<accession>A0A453KD29</accession>
<dbReference type="PANTHER" id="PTHR13355">
    <property type="entry name" value="GLUCOSAMINE 6-PHOSPHATE N-ACETYLTRANSFERASE"/>
    <property type="match status" value="1"/>
</dbReference>
<dbReference type="InterPro" id="IPR039143">
    <property type="entry name" value="GNPNAT1-like"/>
</dbReference>
<dbReference type="SUPFAM" id="SSF55729">
    <property type="entry name" value="Acyl-CoA N-acyltransferases (Nat)"/>
    <property type="match status" value="1"/>
</dbReference>
<dbReference type="GO" id="GO:0008080">
    <property type="term" value="F:N-acetyltransferase activity"/>
    <property type="evidence" value="ECO:0007669"/>
    <property type="project" value="TreeGrafter"/>
</dbReference>
<dbReference type="STRING" id="200361.A0A453KD29"/>
<reference evidence="3" key="5">
    <citation type="journal article" date="2021" name="G3 (Bethesda)">
        <title>Aegilops tauschii genome assembly Aet v5.0 features greater sequence contiguity and improved annotation.</title>
        <authorList>
            <person name="Wang L."/>
            <person name="Zhu T."/>
            <person name="Rodriguez J.C."/>
            <person name="Deal K.R."/>
            <person name="Dubcovsky J."/>
            <person name="McGuire P.E."/>
            <person name="Lux T."/>
            <person name="Spannagl M."/>
            <person name="Mayer K.F.X."/>
            <person name="Baldrich P."/>
            <person name="Meyers B.C."/>
            <person name="Huo N."/>
            <person name="Gu Y.Q."/>
            <person name="Zhou H."/>
            <person name="Devos K.M."/>
            <person name="Bennetzen J.L."/>
            <person name="Unver T."/>
            <person name="Budak H."/>
            <person name="Gulick P.J."/>
            <person name="Galiba G."/>
            <person name="Kalapos B."/>
            <person name="Nelson D.R."/>
            <person name="Li P."/>
            <person name="You F.M."/>
            <person name="Luo M.C."/>
            <person name="Dvorak J."/>
        </authorList>
    </citation>
    <scope>NUCLEOTIDE SEQUENCE [LARGE SCALE GENOMIC DNA]</scope>
    <source>
        <strain evidence="3">cv. AL8/78</strain>
    </source>
</reference>
<reference evidence="3" key="3">
    <citation type="journal article" date="2017" name="Nature">
        <title>Genome sequence of the progenitor of the wheat D genome Aegilops tauschii.</title>
        <authorList>
            <person name="Luo M.C."/>
            <person name="Gu Y.Q."/>
            <person name="Puiu D."/>
            <person name="Wang H."/>
            <person name="Twardziok S.O."/>
            <person name="Deal K.R."/>
            <person name="Huo N."/>
            <person name="Zhu T."/>
            <person name="Wang L."/>
            <person name="Wang Y."/>
            <person name="McGuire P.E."/>
            <person name="Liu S."/>
            <person name="Long H."/>
            <person name="Ramasamy R.K."/>
            <person name="Rodriguez J.C."/>
            <person name="Van S.L."/>
            <person name="Yuan L."/>
            <person name="Wang Z."/>
            <person name="Xia Z."/>
            <person name="Xiao L."/>
            <person name="Anderson O.D."/>
            <person name="Ouyang S."/>
            <person name="Liang Y."/>
            <person name="Zimin A.V."/>
            <person name="Pertea G."/>
            <person name="Qi P."/>
            <person name="Bennetzen J.L."/>
            <person name="Dai X."/>
            <person name="Dawson M.W."/>
            <person name="Muller H.G."/>
            <person name="Kugler K."/>
            <person name="Rivarola-Duarte L."/>
            <person name="Spannagl M."/>
            <person name="Mayer K.F.X."/>
            <person name="Lu F.H."/>
            <person name="Bevan M.W."/>
            <person name="Leroy P."/>
            <person name="Li P."/>
            <person name="You F.M."/>
            <person name="Sun Q."/>
            <person name="Liu Z."/>
            <person name="Lyons E."/>
            <person name="Wicker T."/>
            <person name="Salzberg S.L."/>
            <person name="Devos K.M."/>
            <person name="Dvorak J."/>
        </authorList>
    </citation>
    <scope>NUCLEOTIDE SEQUENCE [LARGE SCALE GENOMIC DNA]</scope>
    <source>
        <strain evidence="3">cv. AL8/78</strain>
    </source>
</reference>
<reference evidence="4" key="1">
    <citation type="journal article" date="2014" name="Science">
        <title>Ancient hybridizations among the ancestral genomes of bread wheat.</title>
        <authorList>
            <consortium name="International Wheat Genome Sequencing Consortium,"/>
            <person name="Marcussen T."/>
            <person name="Sandve S.R."/>
            <person name="Heier L."/>
            <person name="Spannagl M."/>
            <person name="Pfeifer M."/>
            <person name="Jakobsen K.S."/>
            <person name="Wulff B.B."/>
            <person name="Steuernagel B."/>
            <person name="Mayer K.F."/>
            <person name="Olsen O.A."/>
        </authorList>
    </citation>
    <scope>NUCLEOTIDE SEQUENCE [LARGE SCALE GENOMIC DNA]</scope>
    <source>
        <strain evidence="4">cv. AL8/78</strain>
    </source>
</reference>
<dbReference type="AlphaFoldDB" id="A0A453KD29"/>
<dbReference type="InterPro" id="IPR016181">
    <property type="entry name" value="Acyl_CoA_acyltransferase"/>
</dbReference>
<reference evidence="4" key="2">
    <citation type="journal article" date="2017" name="Nat. Plants">
        <title>The Aegilops tauschii genome reveals multiple impacts of transposons.</title>
        <authorList>
            <person name="Zhao G."/>
            <person name="Zou C."/>
            <person name="Li K."/>
            <person name="Wang K."/>
            <person name="Li T."/>
            <person name="Gao L."/>
            <person name="Zhang X."/>
            <person name="Wang H."/>
            <person name="Yang Z."/>
            <person name="Liu X."/>
            <person name="Jiang W."/>
            <person name="Mao L."/>
            <person name="Kong X."/>
            <person name="Jiao Y."/>
            <person name="Jia J."/>
        </authorList>
    </citation>
    <scope>NUCLEOTIDE SEQUENCE [LARGE SCALE GENOMIC DNA]</scope>
    <source>
        <strain evidence="4">cv. AL8/78</strain>
    </source>
</reference>
<dbReference type="InterPro" id="IPR000182">
    <property type="entry name" value="GNAT_dom"/>
</dbReference>
<dbReference type="GO" id="GO:0006048">
    <property type="term" value="P:UDP-N-acetylglucosamine biosynthetic process"/>
    <property type="evidence" value="ECO:0007669"/>
    <property type="project" value="UniProtKB-UniPathway"/>
</dbReference>
<sequence length="250" mass="27445">IRRHHQPPLAPTRRAPLPRDHDHSLVTLPMAAGVSRLPPRLTTLAVFSSPTPNPFGPNKRVARSRLRPPPISISMDPALVDPAHLQALMLACAHSCAIRLSPPEAAARPEPVDIRKLRTAVAHSFLVVSVFCGTRFLEEDDGGDDRRFMGLELDLGLGRRGEQRLVGFGRAVSDVGLTASVHDVVVHPSVQRRGIGRKILEKITRVLHSRGIYDISALCTGKERPFFEACGFGDDAMGATTMMYTRNLYE</sequence>
<evidence type="ECO:0000259" key="2">
    <source>
        <dbReference type="PROSITE" id="PS51186"/>
    </source>
</evidence>
<dbReference type="Pfam" id="PF00583">
    <property type="entry name" value="Acetyltransf_1"/>
    <property type="match status" value="1"/>
</dbReference>
<keyword evidence="4" id="KW-1185">Reference proteome</keyword>
<name>A0A453KD29_AEGTS</name>
<feature type="domain" description="N-acetyltransferase" evidence="2">
    <location>
        <begin position="112"/>
        <end position="250"/>
    </location>
</feature>
<reference evidence="3" key="4">
    <citation type="submission" date="2019-03" db="UniProtKB">
        <authorList>
            <consortium name="EnsemblPlants"/>
        </authorList>
    </citation>
    <scope>IDENTIFICATION</scope>
</reference>
<dbReference type="EnsemblPlants" id="AET5Gv20378600.6">
    <property type="protein sequence ID" value="AET5Gv20378600.6"/>
    <property type="gene ID" value="AET5Gv20378600"/>
</dbReference>
<organism evidence="3 4">
    <name type="scientific">Aegilops tauschii subsp. strangulata</name>
    <name type="common">Goatgrass</name>
    <dbReference type="NCBI Taxonomy" id="200361"/>
    <lineage>
        <taxon>Eukaryota</taxon>
        <taxon>Viridiplantae</taxon>
        <taxon>Streptophyta</taxon>
        <taxon>Embryophyta</taxon>
        <taxon>Tracheophyta</taxon>
        <taxon>Spermatophyta</taxon>
        <taxon>Magnoliopsida</taxon>
        <taxon>Liliopsida</taxon>
        <taxon>Poales</taxon>
        <taxon>Poaceae</taxon>
        <taxon>BOP clade</taxon>
        <taxon>Pooideae</taxon>
        <taxon>Triticodae</taxon>
        <taxon>Triticeae</taxon>
        <taxon>Triticinae</taxon>
        <taxon>Aegilops</taxon>
    </lineage>
</organism>
<dbReference type="PROSITE" id="PS51186">
    <property type="entry name" value="GNAT"/>
    <property type="match status" value="1"/>
</dbReference>
<evidence type="ECO:0000313" key="3">
    <source>
        <dbReference type="EnsemblPlants" id="AET5Gv20378600.6"/>
    </source>
</evidence>
<protein>
    <recommendedName>
        <fullName evidence="2">N-acetyltransferase domain-containing protein</fullName>
    </recommendedName>
</protein>
<feature type="region of interest" description="Disordered" evidence="1">
    <location>
        <begin position="1"/>
        <end position="21"/>
    </location>
</feature>
<dbReference type="UniPathway" id="UPA00113">
    <property type="reaction ID" value="UER00529"/>
</dbReference>
<dbReference type="Proteomes" id="UP000015105">
    <property type="component" value="Chromosome 5D"/>
</dbReference>
<dbReference type="Gene3D" id="3.40.630.30">
    <property type="match status" value="1"/>
</dbReference>
<proteinExistence type="predicted"/>
<evidence type="ECO:0000256" key="1">
    <source>
        <dbReference type="SAM" id="MobiDB-lite"/>
    </source>
</evidence>
<dbReference type="Gramene" id="AET5Gv20378600.6">
    <property type="protein sequence ID" value="AET5Gv20378600.6"/>
    <property type="gene ID" value="AET5Gv20378600"/>
</dbReference>
<dbReference type="CDD" id="cd04301">
    <property type="entry name" value="NAT_SF"/>
    <property type="match status" value="1"/>
</dbReference>
<dbReference type="PANTHER" id="PTHR13355:SF15">
    <property type="entry name" value="GCN5-RELATED N-ACETYLTRANSFERASE 3, CHLOROPLASTIC"/>
    <property type="match status" value="1"/>
</dbReference>
<evidence type="ECO:0000313" key="4">
    <source>
        <dbReference type="Proteomes" id="UP000015105"/>
    </source>
</evidence>